<protein>
    <recommendedName>
        <fullName evidence="6">Transcription repressor</fullName>
    </recommendedName>
    <alternativeName>
        <fullName evidence="6">Ovate family protein</fullName>
    </alternativeName>
</protein>
<dbReference type="Pfam" id="PF04844">
    <property type="entry name" value="Ovate"/>
    <property type="match status" value="1"/>
</dbReference>
<dbReference type="InterPro" id="IPR038933">
    <property type="entry name" value="Ovate"/>
</dbReference>
<keyword evidence="10" id="KW-1185">Reference proteome</keyword>
<evidence type="ECO:0000256" key="2">
    <source>
        <dbReference type="ARBA" id="ARBA00022491"/>
    </source>
</evidence>
<comment type="subcellular location">
    <subcellularLocation>
        <location evidence="1 6">Nucleus</location>
    </subcellularLocation>
</comment>
<dbReference type="GO" id="GO:0045892">
    <property type="term" value="P:negative regulation of DNA-templated transcription"/>
    <property type="evidence" value="ECO:0007669"/>
    <property type="project" value="UniProtKB-UniRule"/>
</dbReference>
<name>A0A0K9NXY1_ZOSMR</name>
<proteinExistence type="predicted"/>
<keyword evidence="3 6" id="KW-0805">Transcription regulation</keyword>
<evidence type="ECO:0000313" key="10">
    <source>
        <dbReference type="Proteomes" id="UP000036987"/>
    </source>
</evidence>
<dbReference type="InterPro" id="IPR006458">
    <property type="entry name" value="Ovate_C"/>
</dbReference>
<feature type="compositionally biased region" description="Basic and acidic residues" evidence="7">
    <location>
        <begin position="70"/>
        <end position="95"/>
    </location>
</feature>
<evidence type="ECO:0000259" key="8">
    <source>
        <dbReference type="PROSITE" id="PS51754"/>
    </source>
</evidence>
<evidence type="ECO:0000256" key="7">
    <source>
        <dbReference type="SAM" id="MobiDB-lite"/>
    </source>
</evidence>
<dbReference type="GO" id="GO:0005634">
    <property type="term" value="C:nucleus"/>
    <property type="evidence" value="ECO:0007669"/>
    <property type="project" value="UniProtKB-SubCell"/>
</dbReference>
<accession>A0A0K9NXY1</accession>
<dbReference type="PROSITE" id="PS51754">
    <property type="entry name" value="OVATE"/>
    <property type="match status" value="1"/>
</dbReference>
<evidence type="ECO:0000256" key="6">
    <source>
        <dbReference type="RuleBase" id="RU367028"/>
    </source>
</evidence>
<organism evidence="9 10">
    <name type="scientific">Zostera marina</name>
    <name type="common">Eelgrass</name>
    <dbReference type="NCBI Taxonomy" id="29655"/>
    <lineage>
        <taxon>Eukaryota</taxon>
        <taxon>Viridiplantae</taxon>
        <taxon>Streptophyta</taxon>
        <taxon>Embryophyta</taxon>
        <taxon>Tracheophyta</taxon>
        <taxon>Spermatophyta</taxon>
        <taxon>Magnoliopsida</taxon>
        <taxon>Liliopsida</taxon>
        <taxon>Zosteraceae</taxon>
        <taxon>Zostera</taxon>
    </lineage>
</organism>
<evidence type="ECO:0000313" key="9">
    <source>
        <dbReference type="EMBL" id="KMZ60897.1"/>
    </source>
</evidence>
<feature type="region of interest" description="Disordered" evidence="7">
    <location>
        <begin position="151"/>
        <end position="179"/>
    </location>
</feature>
<comment type="caution">
    <text evidence="9">The sequence shown here is derived from an EMBL/GenBank/DDBJ whole genome shotgun (WGS) entry which is preliminary data.</text>
</comment>
<dbReference type="AlphaFoldDB" id="A0A0K9NXY1"/>
<dbReference type="EMBL" id="LFYR01001565">
    <property type="protein sequence ID" value="KMZ60897.1"/>
    <property type="molecule type" value="Genomic_DNA"/>
</dbReference>
<keyword evidence="2 6" id="KW-0678">Repressor</keyword>
<evidence type="ECO:0000256" key="3">
    <source>
        <dbReference type="ARBA" id="ARBA00023015"/>
    </source>
</evidence>
<dbReference type="PANTHER" id="PTHR33057">
    <property type="entry name" value="TRANSCRIPTION REPRESSOR OFP7-RELATED"/>
    <property type="match status" value="1"/>
</dbReference>
<reference evidence="10" key="1">
    <citation type="journal article" date="2016" name="Nature">
        <title>The genome of the seagrass Zostera marina reveals angiosperm adaptation to the sea.</title>
        <authorList>
            <person name="Olsen J.L."/>
            <person name="Rouze P."/>
            <person name="Verhelst B."/>
            <person name="Lin Y.-C."/>
            <person name="Bayer T."/>
            <person name="Collen J."/>
            <person name="Dattolo E."/>
            <person name="De Paoli E."/>
            <person name="Dittami S."/>
            <person name="Maumus F."/>
            <person name="Michel G."/>
            <person name="Kersting A."/>
            <person name="Lauritano C."/>
            <person name="Lohaus R."/>
            <person name="Toepel M."/>
            <person name="Tonon T."/>
            <person name="Vanneste K."/>
            <person name="Amirebrahimi M."/>
            <person name="Brakel J."/>
            <person name="Bostroem C."/>
            <person name="Chovatia M."/>
            <person name="Grimwood J."/>
            <person name="Jenkins J.W."/>
            <person name="Jueterbock A."/>
            <person name="Mraz A."/>
            <person name="Stam W.T."/>
            <person name="Tice H."/>
            <person name="Bornberg-Bauer E."/>
            <person name="Green P.J."/>
            <person name="Pearson G.A."/>
            <person name="Procaccini G."/>
            <person name="Duarte C.M."/>
            <person name="Schmutz J."/>
            <person name="Reusch T.B.H."/>
            <person name="Van de Peer Y."/>
        </authorList>
    </citation>
    <scope>NUCLEOTIDE SEQUENCE [LARGE SCALE GENOMIC DNA]</scope>
    <source>
        <strain evidence="10">cv. Finnish</strain>
    </source>
</reference>
<feature type="region of interest" description="Disordered" evidence="7">
    <location>
        <begin position="68"/>
        <end position="98"/>
    </location>
</feature>
<dbReference type="NCBIfam" id="TIGR01568">
    <property type="entry name" value="A_thal_3678"/>
    <property type="match status" value="1"/>
</dbReference>
<dbReference type="PANTHER" id="PTHR33057:SF128">
    <property type="entry name" value="TRANSCRIPTION REPRESSOR OFP3"/>
    <property type="match status" value="1"/>
</dbReference>
<dbReference type="Proteomes" id="UP000036987">
    <property type="component" value="Unassembled WGS sequence"/>
</dbReference>
<keyword evidence="5 6" id="KW-0539">Nucleus</keyword>
<evidence type="ECO:0000256" key="1">
    <source>
        <dbReference type="ARBA" id="ARBA00004123"/>
    </source>
</evidence>
<feature type="domain" description="OVATE" evidence="8">
    <location>
        <begin position="213"/>
        <end position="272"/>
    </location>
</feature>
<evidence type="ECO:0000256" key="5">
    <source>
        <dbReference type="ARBA" id="ARBA00023242"/>
    </source>
</evidence>
<feature type="compositionally biased region" description="Basic residues" evidence="7">
    <location>
        <begin position="169"/>
        <end position="179"/>
    </location>
</feature>
<gene>
    <name evidence="9" type="ORF">ZOSMA_56G01280</name>
</gene>
<comment type="function">
    <text evidence="6">Transcriptional repressor that regulates multiple aspects of plant growth and development.</text>
</comment>
<keyword evidence="4 6" id="KW-0804">Transcription</keyword>
<evidence type="ECO:0000256" key="4">
    <source>
        <dbReference type="ARBA" id="ARBA00023163"/>
    </source>
</evidence>
<sequence length="275" mass="31867">MIEYTYIKTKNEKYIYRMIDGSITTSQPPPTMANSGYTFSDITVKLIPYAWFYMLRDMGRCVCRCRGRKRTGDKGKDKGSKTATDCRNRTPHLESGRASNYVPSRSAYVVHDSGGLLREAADTSKMRSFRRDVNIDIESDNYLPVLPPIVTKSTAKLKQPDPTSSSSNSRRRRRRMRRRFSVEINQRLRNRVNYSSPKIHVAPREVLARSIVVVKTAVDPQSEFRDSMVEMIVENKITSDTDLEELLACYLSLNSNEFHDMIVKVFRQIWFRINR</sequence>
<dbReference type="OrthoDB" id="1928390at2759"/>